<proteinExistence type="predicted"/>
<dbReference type="AlphaFoldDB" id="A0A7X0RMH4"/>
<dbReference type="PANTHER" id="PTHR43266:SF8">
    <property type="entry name" value="MACROLIDE-EFFLUX PROTEIN"/>
    <property type="match status" value="1"/>
</dbReference>
<keyword evidence="5 7" id="KW-1133">Transmembrane helix</keyword>
<dbReference type="Proteomes" id="UP000547209">
    <property type="component" value="Unassembled WGS sequence"/>
</dbReference>
<evidence type="ECO:0000313" key="8">
    <source>
        <dbReference type="EMBL" id="MBB6670190.1"/>
    </source>
</evidence>
<dbReference type="CDD" id="cd06173">
    <property type="entry name" value="MFS_MefA_like"/>
    <property type="match status" value="1"/>
</dbReference>
<comment type="subcellular location">
    <subcellularLocation>
        <location evidence="1">Cell membrane</location>
        <topology evidence="1">Multi-pass membrane protein</topology>
    </subcellularLocation>
</comment>
<feature type="transmembrane region" description="Helical" evidence="7">
    <location>
        <begin position="359"/>
        <end position="380"/>
    </location>
</feature>
<evidence type="ECO:0000256" key="4">
    <source>
        <dbReference type="ARBA" id="ARBA00022692"/>
    </source>
</evidence>
<dbReference type="InterPro" id="IPR011701">
    <property type="entry name" value="MFS"/>
</dbReference>
<dbReference type="SUPFAM" id="SSF103473">
    <property type="entry name" value="MFS general substrate transporter"/>
    <property type="match status" value="1"/>
</dbReference>
<dbReference type="RefSeq" id="WP_185141636.1">
    <property type="nucleotide sequence ID" value="NZ_JACJVP010000007.1"/>
</dbReference>
<gene>
    <name evidence="8" type="ORF">H7C19_05765</name>
</gene>
<name>A0A7X0RMH4_9BACL</name>
<feature type="transmembrane region" description="Helical" evidence="7">
    <location>
        <begin position="21"/>
        <end position="43"/>
    </location>
</feature>
<feature type="transmembrane region" description="Helical" evidence="7">
    <location>
        <begin position="169"/>
        <end position="194"/>
    </location>
</feature>
<evidence type="ECO:0000256" key="1">
    <source>
        <dbReference type="ARBA" id="ARBA00004651"/>
    </source>
</evidence>
<feature type="transmembrane region" description="Helical" evidence="7">
    <location>
        <begin position="329"/>
        <end position="347"/>
    </location>
</feature>
<evidence type="ECO:0000256" key="3">
    <source>
        <dbReference type="ARBA" id="ARBA00022475"/>
    </source>
</evidence>
<keyword evidence="2" id="KW-0813">Transport</keyword>
<feature type="transmembrane region" description="Helical" evidence="7">
    <location>
        <begin position="109"/>
        <end position="130"/>
    </location>
</feature>
<reference evidence="8 9" key="1">
    <citation type="submission" date="2020-08" db="EMBL/GenBank/DDBJ databases">
        <title>Cohnella phylogeny.</title>
        <authorList>
            <person name="Dunlap C."/>
        </authorList>
    </citation>
    <scope>NUCLEOTIDE SEQUENCE [LARGE SCALE GENOMIC DNA]</scope>
    <source>
        <strain evidence="8 9">DSM 28246</strain>
    </source>
</reference>
<keyword evidence="9" id="KW-1185">Reference proteome</keyword>
<feature type="transmembrane region" description="Helical" evidence="7">
    <location>
        <begin position="233"/>
        <end position="257"/>
    </location>
</feature>
<evidence type="ECO:0000313" key="9">
    <source>
        <dbReference type="Proteomes" id="UP000547209"/>
    </source>
</evidence>
<dbReference type="EMBL" id="JACJVP010000007">
    <property type="protein sequence ID" value="MBB6670190.1"/>
    <property type="molecule type" value="Genomic_DNA"/>
</dbReference>
<accession>A0A7X0RMH4</accession>
<evidence type="ECO:0000256" key="5">
    <source>
        <dbReference type="ARBA" id="ARBA00022989"/>
    </source>
</evidence>
<dbReference type="InterPro" id="IPR036259">
    <property type="entry name" value="MFS_trans_sf"/>
</dbReference>
<organism evidence="8 9">
    <name type="scientific">Cohnella nanjingensis</name>
    <dbReference type="NCBI Taxonomy" id="1387779"/>
    <lineage>
        <taxon>Bacteria</taxon>
        <taxon>Bacillati</taxon>
        <taxon>Bacillota</taxon>
        <taxon>Bacilli</taxon>
        <taxon>Bacillales</taxon>
        <taxon>Paenibacillaceae</taxon>
        <taxon>Cohnella</taxon>
    </lineage>
</organism>
<feature type="transmembrane region" description="Helical" evidence="7">
    <location>
        <begin position="85"/>
        <end position="103"/>
    </location>
</feature>
<evidence type="ECO:0000256" key="2">
    <source>
        <dbReference type="ARBA" id="ARBA00022448"/>
    </source>
</evidence>
<keyword evidence="3" id="KW-1003">Cell membrane</keyword>
<dbReference type="GO" id="GO:0005886">
    <property type="term" value="C:plasma membrane"/>
    <property type="evidence" value="ECO:0007669"/>
    <property type="project" value="UniProtKB-SubCell"/>
</dbReference>
<keyword evidence="6 7" id="KW-0472">Membrane</keyword>
<evidence type="ECO:0000256" key="7">
    <source>
        <dbReference type="SAM" id="Phobius"/>
    </source>
</evidence>
<dbReference type="GO" id="GO:0022857">
    <property type="term" value="F:transmembrane transporter activity"/>
    <property type="evidence" value="ECO:0007669"/>
    <property type="project" value="InterPro"/>
</dbReference>
<protein>
    <submittedName>
        <fullName evidence="8">MFS transporter</fullName>
    </submittedName>
</protein>
<evidence type="ECO:0000256" key="6">
    <source>
        <dbReference type="ARBA" id="ARBA00023136"/>
    </source>
</evidence>
<feature type="transmembrane region" description="Helical" evidence="7">
    <location>
        <begin position="142"/>
        <end position="163"/>
    </location>
</feature>
<feature type="transmembrane region" description="Helical" evidence="7">
    <location>
        <begin position="269"/>
        <end position="288"/>
    </location>
</feature>
<feature type="transmembrane region" description="Helical" evidence="7">
    <location>
        <begin position="300"/>
        <end position="323"/>
    </location>
</feature>
<keyword evidence="4 7" id="KW-0812">Transmembrane</keyword>
<feature type="transmembrane region" description="Helical" evidence="7">
    <location>
        <begin position="55"/>
        <end position="76"/>
    </location>
</feature>
<comment type="caution">
    <text evidence="8">The sequence shown here is derived from an EMBL/GenBank/DDBJ whole genome shotgun (WGS) entry which is preliminary data.</text>
</comment>
<sequence length="424" mass="44640">MPQPREANRPSWLSNRYLRAVLASAVFAQLGIWIRNFAVLLYVMERSGGDAGAVALVSVAEYAPLFLFSIIGGVFADRWRPRRTIVLCEWLSAGSVLGVWIALRAGDWHAIFLAALVSAILSQFSQPAGMKLFKRHVPEAEMAVGMAAIQTIFAVFMIAGPALGTFAYARFGIGAALVITASAFALSAISLAAVPRDDASAGGHSPADSPAGDPSRLSTQFADGFRYLLKSRVLSLLSLSFAVVGLGVGLIQPLGAFLVTERLGLPLGALQWITIPYGAGELIGGFLVMKLAMKIAPQRLLALGLLVNAVGIAATGLSTTLWLCMAGQFAIALLQPAIFAGNAALTMQHTEERMIGRVTGIRTPLLTGAMLTMMSLAGTLKAHMPLALMYVSAALLFVIALGVIAPLWRSSAPSPSASNAASHR</sequence>
<feature type="transmembrane region" description="Helical" evidence="7">
    <location>
        <begin position="386"/>
        <end position="408"/>
    </location>
</feature>
<dbReference type="PANTHER" id="PTHR43266">
    <property type="entry name" value="MACROLIDE-EFFLUX PROTEIN"/>
    <property type="match status" value="1"/>
</dbReference>
<dbReference type="Pfam" id="PF07690">
    <property type="entry name" value="MFS_1"/>
    <property type="match status" value="1"/>
</dbReference>
<dbReference type="Gene3D" id="1.20.1250.20">
    <property type="entry name" value="MFS general substrate transporter like domains"/>
    <property type="match status" value="1"/>
</dbReference>